<dbReference type="eggNOG" id="COG0682">
    <property type="taxonomic scope" value="Bacteria"/>
</dbReference>
<dbReference type="STRING" id="755732.Fluta_0647"/>
<comment type="subcellular location">
    <subcellularLocation>
        <location evidence="7">Cell inner membrane</location>
        <topology evidence="7">Multi-pass membrane protein</topology>
    </subcellularLocation>
</comment>
<evidence type="ECO:0000256" key="6">
    <source>
        <dbReference type="ARBA" id="ARBA00023136"/>
    </source>
</evidence>
<gene>
    <name evidence="7" type="primary">lgt</name>
    <name evidence="8" type="ordered locus">Fluta_0647</name>
</gene>
<dbReference type="GO" id="GO:0005886">
    <property type="term" value="C:plasma membrane"/>
    <property type="evidence" value="ECO:0007669"/>
    <property type="project" value="UniProtKB-SubCell"/>
</dbReference>
<proteinExistence type="inferred from homology"/>
<organism evidence="8 9">
    <name type="scientific">Fluviicola taffensis (strain DSM 16823 / NCIMB 13979 / RW262)</name>
    <dbReference type="NCBI Taxonomy" id="755732"/>
    <lineage>
        <taxon>Bacteria</taxon>
        <taxon>Pseudomonadati</taxon>
        <taxon>Bacteroidota</taxon>
        <taxon>Flavobacteriia</taxon>
        <taxon>Flavobacteriales</taxon>
        <taxon>Crocinitomicaceae</taxon>
        <taxon>Fluviicola</taxon>
    </lineage>
</organism>
<name>F2IH96_FLUTR</name>
<feature type="transmembrane region" description="Helical" evidence="7">
    <location>
        <begin position="102"/>
        <end position="123"/>
    </location>
</feature>
<reference evidence="9" key="2">
    <citation type="submission" date="2011-02" db="EMBL/GenBank/DDBJ databases">
        <title>The complete genome of Fluviicola taffensis DSM 16823.</title>
        <authorList>
            <consortium name="US DOE Joint Genome Institute (JGI-PGF)"/>
            <person name="Lucas S."/>
            <person name="Copeland A."/>
            <person name="Lapidus A."/>
            <person name="Bruce D."/>
            <person name="Goodwin L."/>
            <person name="Pitluck S."/>
            <person name="Kyrpides N."/>
            <person name="Mavromatis K."/>
            <person name="Ivanova N."/>
            <person name="Mikhailova N."/>
            <person name="Pagani I."/>
            <person name="Chertkov O."/>
            <person name="Detter J.C."/>
            <person name="Han C."/>
            <person name="Tapia R."/>
            <person name="Land M."/>
            <person name="Hauser L."/>
            <person name="Markowitz V."/>
            <person name="Cheng J.-F."/>
            <person name="Hugenholtz P."/>
            <person name="Woyke T."/>
            <person name="Wu D."/>
            <person name="Tindall B."/>
            <person name="Pomrenke H.G."/>
            <person name="Brambilla E."/>
            <person name="Klenk H.-P."/>
            <person name="Eisen J.A."/>
        </authorList>
    </citation>
    <scope>NUCLEOTIDE SEQUENCE [LARGE SCALE GENOMIC DNA]</scope>
    <source>
        <strain evidence="9">DSM 16823 / RW262 / RW262</strain>
    </source>
</reference>
<comment type="pathway">
    <text evidence="7">Protein modification; lipoprotein biosynthesis (diacylglyceryl transfer).</text>
</comment>
<feature type="transmembrane region" description="Helical" evidence="7">
    <location>
        <begin position="58"/>
        <end position="78"/>
    </location>
</feature>
<evidence type="ECO:0000256" key="4">
    <source>
        <dbReference type="ARBA" id="ARBA00022692"/>
    </source>
</evidence>
<comment type="similarity">
    <text evidence="1 7">Belongs to the Lgt family.</text>
</comment>
<accession>F2IH96</accession>
<dbReference type="AlphaFoldDB" id="F2IH96"/>
<dbReference type="UniPathway" id="UPA00664"/>
<keyword evidence="7" id="KW-0997">Cell inner membrane</keyword>
<evidence type="ECO:0000313" key="8">
    <source>
        <dbReference type="EMBL" id="AEA42651.1"/>
    </source>
</evidence>
<dbReference type="Proteomes" id="UP000007463">
    <property type="component" value="Chromosome"/>
</dbReference>
<dbReference type="KEGG" id="fte:Fluta_0647"/>
<dbReference type="RefSeq" id="WP_013685423.1">
    <property type="nucleotide sequence ID" value="NC_015321.1"/>
</dbReference>
<dbReference type="HAMAP" id="MF_01147">
    <property type="entry name" value="Lgt"/>
    <property type="match status" value="1"/>
</dbReference>
<protein>
    <recommendedName>
        <fullName evidence="7">Phosphatidylglycerol--prolipoprotein diacylglyceryl transferase</fullName>
        <ecNumber evidence="7">2.5.1.145</ecNumber>
    </recommendedName>
</protein>
<feature type="binding site" evidence="7">
    <location>
        <position position="151"/>
    </location>
    <ligand>
        <name>a 1,2-diacyl-sn-glycero-3-phospho-(1'-sn-glycerol)</name>
        <dbReference type="ChEBI" id="CHEBI:64716"/>
    </ligand>
</feature>
<keyword evidence="6 7" id="KW-0472">Membrane</keyword>
<dbReference type="GO" id="GO:0008961">
    <property type="term" value="F:phosphatidylglycerol-prolipoprotein diacylglyceryl transferase activity"/>
    <property type="evidence" value="ECO:0007669"/>
    <property type="project" value="UniProtKB-UniRule"/>
</dbReference>
<keyword evidence="2 7" id="KW-1003">Cell membrane</keyword>
<dbReference type="EC" id="2.5.1.145" evidence="7"/>
<feature type="transmembrane region" description="Helical" evidence="7">
    <location>
        <begin position="257"/>
        <end position="274"/>
    </location>
</feature>
<keyword evidence="3 7" id="KW-0808">Transferase</keyword>
<sequence length="296" mass="34130">MELAIDWNVDSQLIKGWSTPNLYGLLFVGGMIFGYYIIRKMFKSEDISEKYLDKLLLYVVPATIIGARLGHVFFYGPWHDGYNAQGYFEKGYLDHPLEILKVWEGGLASHGAAIMILIMLYIYSRQVVKRPMLWILDRIVAPIAIAGCFIRLGNLVNHEIIGTPTDLPWGFNFNHALEEEYLVNGKVVPRHPSQLYESICYLISFIVLYRMYWKTKAKFSPGKIFGVFMVIIWTARFFIEFIKVGQNANDEVWMLKTGQWLSIPFVLIGLYLTFRKVPPKEQAKFDEAVATPLPLK</sequence>
<evidence type="ECO:0000256" key="5">
    <source>
        <dbReference type="ARBA" id="ARBA00022989"/>
    </source>
</evidence>
<dbReference type="EMBL" id="CP002542">
    <property type="protein sequence ID" value="AEA42651.1"/>
    <property type="molecule type" value="Genomic_DNA"/>
</dbReference>
<reference evidence="8 9" key="1">
    <citation type="journal article" date="2011" name="Stand. Genomic Sci.">
        <title>Complete genome sequence of the gliding freshwater bacterium Fluviicola taffensis type strain (RW262).</title>
        <authorList>
            <person name="Woyke T."/>
            <person name="Chertkov O."/>
            <person name="Lapidus A."/>
            <person name="Nolan M."/>
            <person name="Lucas S."/>
            <person name="Del Rio T.G."/>
            <person name="Tice H."/>
            <person name="Cheng J.F."/>
            <person name="Tapia R."/>
            <person name="Han C."/>
            <person name="Goodwin L."/>
            <person name="Pitluck S."/>
            <person name="Liolios K."/>
            <person name="Pagani I."/>
            <person name="Ivanova N."/>
            <person name="Huntemann M."/>
            <person name="Mavromatis K."/>
            <person name="Mikhailova N."/>
            <person name="Pati A."/>
            <person name="Chen A."/>
            <person name="Palaniappan K."/>
            <person name="Land M."/>
            <person name="Hauser L."/>
            <person name="Brambilla E.M."/>
            <person name="Rohde M."/>
            <person name="Mwirichia R."/>
            <person name="Sikorski J."/>
            <person name="Tindall B.J."/>
            <person name="Goker M."/>
            <person name="Bristow J."/>
            <person name="Eisen J.A."/>
            <person name="Markowitz V."/>
            <person name="Hugenholtz P."/>
            <person name="Klenk H.P."/>
            <person name="Kyrpides N.C."/>
        </authorList>
    </citation>
    <scope>NUCLEOTIDE SEQUENCE [LARGE SCALE GENOMIC DNA]</scope>
    <source>
        <strain evidence="9">DSM 16823 / RW262 / RW262</strain>
    </source>
</reference>
<evidence type="ECO:0000256" key="2">
    <source>
        <dbReference type="ARBA" id="ARBA00022475"/>
    </source>
</evidence>
<dbReference type="Pfam" id="PF01790">
    <property type="entry name" value="LGT"/>
    <property type="match status" value="1"/>
</dbReference>
<comment type="catalytic activity">
    <reaction evidence="7">
        <text>L-cysteinyl-[prolipoprotein] + a 1,2-diacyl-sn-glycero-3-phospho-(1'-sn-glycerol) = an S-1,2-diacyl-sn-glyceryl-L-cysteinyl-[prolipoprotein] + sn-glycerol 1-phosphate + H(+)</text>
        <dbReference type="Rhea" id="RHEA:56712"/>
        <dbReference type="Rhea" id="RHEA-COMP:14679"/>
        <dbReference type="Rhea" id="RHEA-COMP:14680"/>
        <dbReference type="ChEBI" id="CHEBI:15378"/>
        <dbReference type="ChEBI" id="CHEBI:29950"/>
        <dbReference type="ChEBI" id="CHEBI:57685"/>
        <dbReference type="ChEBI" id="CHEBI:64716"/>
        <dbReference type="ChEBI" id="CHEBI:140658"/>
        <dbReference type="EC" id="2.5.1.145"/>
    </reaction>
</comment>
<evidence type="ECO:0000256" key="1">
    <source>
        <dbReference type="ARBA" id="ARBA00007150"/>
    </source>
</evidence>
<keyword evidence="4 7" id="KW-0812">Transmembrane</keyword>
<dbReference type="PANTHER" id="PTHR30589">
    <property type="entry name" value="PROLIPOPROTEIN DIACYLGLYCERYL TRANSFERASE"/>
    <property type="match status" value="1"/>
</dbReference>
<feature type="transmembrane region" description="Helical" evidence="7">
    <location>
        <begin position="20"/>
        <end position="38"/>
    </location>
</feature>
<evidence type="ECO:0000256" key="7">
    <source>
        <dbReference type="HAMAP-Rule" id="MF_01147"/>
    </source>
</evidence>
<evidence type="ECO:0000256" key="3">
    <source>
        <dbReference type="ARBA" id="ARBA00022679"/>
    </source>
</evidence>
<dbReference type="NCBIfam" id="TIGR00544">
    <property type="entry name" value="lgt"/>
    <property type="match status" value="1"/>
</dbReference>
<comment type="function">
    <text evidence="7">Catalyzes the transfer of the diacylglyceryl group from phosphatidylglycerol to the sulfhydryl group of the N-terminal cysteine of a prolipoprotein, the first step in the formation of mature lipoproteins.</text>
</comment>
<keyword evidence="5 7" id="KW-1133">Transmembrane helix</keyword>
<evidence type="ECO:0000313" key="9">
    <source>
        <dbReference type="Proteomes" id="UP000007463"/>
    </source>
</evidence>
<keyword evidence="8" id="KW-0449">Lipoprotein</keyword>
<dbReference type="PANTHER" id="PTHR30589:SF0">
    <property type="entry name" value="PHOSPHATIDYLGLYCEROL--PROLIPOPROTEIN DIACYLGLYCERYL TRANSFERASE"/>
    <property type="match status" value="1"/>
</dbReference>
<dbReference type="GO" id="GO:0042158">
    <property type="term" value="P:lipoprotein biosynthetic process"/>
    <property type="evidence" value="ECO:0007669"/>
    <property type="project" value="UniProtKB-UniRule"/>
</dbReference>
<dbReference type="HOGENOM" id="CLU_013386_1_0_10"/>
<dbReference type="InterPro" id="IPR001640">
    <property type="entry name" value="Lgt"/>
</dbReference>
<keyword evidence="9" id="KW-1185">Reference proteome</keyword>
<feature type="transmembrane region" description="Helical" evidence="7">
    <location>
        <begin position="224"/>
        <end position="245"/>
    </location>
</feature>